<protein>
    <recommendedName>
        <fullName evidence="2">Protein kinase domain-containing protein</fullName>
    </recommendedName>
</protein>
<dbReference type="EMBL" id="PKMI01000046">
    <property type="protein sequence ID" value="RBA11781.1"/>
    <property type="molecule type" value="Genomic_DNA"/>
</dbReference>
<feature type="compositionally biased region" description="Basic and acidic residues" evidence="1">
    <location>
        <begin position="1"/>
        <end position="62"/>
    </location>
</feature>
<evidence type="ECO:0000256" key="1">
    <source>
        <dbReference type="SAM" id="MobiDB-lite"/>
    </source>
</evidence>
<dbReference type="InterPro" id="IPR000719">
    <property type="entry name" value="Prot_kinase_dom"/>
</dbReference>
<dbReference type="InterPro" id="IPR052396">
    <property type="entry name" value="Meiotic_Drive_Suppr_Kinase"/>
</dbReference>
<dbReference type="Gene3D" id="1.10.510.10">
    <property type="entry name" value="Transferase(Phosphotransferase) domain 1"/>
    <property type="match status" value="1"/>
</dbReference>
<dbReference type="PROSITE" id="PS50011">
    <property type="entry name" value="PROTEIN_KINASE_DOM"/>
    <property type="match status" value="1"/>
</dbReference>
<dbReference type="AlphaFoldDB" id="A0A365MTA6"/>
<dbReference type="SUPFAM" id="SSF56112">
    <property type="entry name" value="Protein kinase-like (PK-like)"/>
    <property type="match status" value="1"/>
</dbReference>
<comment type="caution">
    <text evidence="3">The sequence shown here is derived from an EMBL/GenBank/DDBJ whole genome shotgun (WGS) entry which is preliminary data.</text>
</comment>
<dbReference type="PANTHER" id="PTHR37171">
    <property type="entry name" value="SERINE/THREONINE-PROTEIN KINASE YRZF-RELATED"/>
    <property type="match status" value="1"/>
</dbReference>
<dbReference type="PANTHER" id="PTHR37171:SF1">
    <property type="entry name" value="SERINE_THREONINE-PROTEIN KINASE YRZF-RELATED"/>
    <property type="match status" value="1"/>
</dbReference>
<gene>
    <name evidence="3" type="ORF">FPRO05_14240</name>
</gene>
<feature type="compositionally biased region" description="Polar residues" evidence="1">
    <location>
        <begin position="439"/>
        <end position="450"/>
    </location>
</feature>
<dbReference type="GO" id="GO:0005524">
    <property type="term" value="F:ATP binding"/>
    <property type="evidence" value="ECO:0007669"/>
    <property type="project" value="InterPro"/>
</dbReference>
<dbReference type="Proteomes" id="UP000251714">
    <property type="component" value="Unassembled WGS sequence"/>
</dbReference>
<reference evidence="3 4" key="1">
    <citation type="submission" date="2017-12" db="EMBL/GenBank/DDBJ databases">
        <title>Genome sequence of the mycotoxigenic crop pathogen Fusarium proliferatum, strain ITEM 2341 from Date Palm.</title>
        <authorList>
            <person name="Almiman B.F."/>
            <person name="Shittu T.A."/>
            <person name="Muthumeenakshi S."/>
            <person name="Baroncelli R."/>
            <person name="Sreenivasaprasada S."/>
        </authorList>
    </citation>
    <scope>NUCLEOTIDE SEQUENCE [LARGE SCALE GENOMIC DNA]</scope>
    <source>
        <strain evidence="3 4">ITEM 2341</strain>
    </source>
</reference>
<evidence type="ECO:0000313" key="4">
    <source>
        <dbReference type="Proteomes" id="UP000251714"/>
    </source>
</evidence>
<dbReference type="InterPro" id="IPR011009">
    <property type="entry name" value="Kinase-like_dom_sf"/>
</dbReference>
<feature type="domain" description="Protein kinase" evidence="2">
    <location>
        <begin position="526"/>
        <end position="715"/>
    </location>
</feature>
<feature type="region of interest" description="Disordered" evidence="1">
    <location>
        <begin position="1"/>
        <end position="65"/>
    </location>
</feature>
<feature type="compositionally biased region" description="Acidic residues" evidence="1">
    <location>
        <begin position="416"/>
        <end position="426"/>
    </location>
</feature>
<accession>A0A365MTA6</accession>
<evidence type="ECO:0000259" key="2">
    <source>
        <dbReference type="PROSITE" id="PS50011"/>
    </source>
</evidence>
<proteinExistence type="predicted"/>
<feature type="compositionally biased region" description="Basic and acidic residues" evidence="1">
    <location>
        <begin position="237"/>
        <end position="248"/>
    </location>
</feature>
<feature type="region of interest" description="Disordered" evidence="1">
    <location>
        <begin position="204"/>
        <end position="253"/>
    </location>
</feature>
<feature type="compositionally biased region" description="Basic residues" evidence="1">
    <location>
        <begin position="226"/>
        <end position="236"/>
    </location>
</feature>
<dbReference type="GO" id="GO:0004672">
    <property type="term" value="F:protein kinase activity"/>
    <property type="evidence" value="ECO:0007669"/>
    <property type="project" value="InterPro"/>
</dbReference>
<evidence type="ECO:0000313" key="3">
    <source>
        <dbReference type="EMBL" id="RBA11781.1"/>
    </source>
</evidence>
<name>A0A365MTA6_GIBIN</name>
<organism evidence="3 4">
    <name type="scientific">Gibberella intermedia</name>
    <name type="common">Bulb rot disease fungus</name>
    <name type="synonym">Fusarium proliferatum</name>
    <dbReference type="NCBI Taxonomy" id="948311"/>
    <lineage>
        <taxon>Eukaryota</taxon>
        <taxon>Fungi</taxon>
        <taxon>Dikarya</taxon>
        <taxon>Ascomycota</taxon>
        <taxon>Pezizomycotina</taxon>
        <taxon>Sordariomycetes</taxon>
        <taxon>Hypocreomycetidae</taxon>
        <taxon>Hypocreales</taxon>
        <taxon>Nectriaceae</taxon>
        <taxon>Fusarium</taxon>
        <taxon>Fusarium fujikuroi species complex</taxon>
    </lineage>
</organism>
<sequence>MGELERLQEQLREAHRLREEEQRLREEEQRRREAAEGRALEEQHQREEEQRRREEAEERADASRPLTLQQYLETCHSLSLAVEIITDRSLTTQGDTTNPTGRIYPRRIIPWTTFATEQEHIWDEISSSHSFSSQTAFPSRHQLDYVRSLLRPVSSEIGLRNSERDVVENAVQKLMDATHNDSSLRSHLGLDGTVTFESHTNLGITDDSLSESMEQASIGSRPPSRMTRRRKARGKGNRGDQAGRRDPAGSDVINQEGEGYEFAARRLSTAVVTQLYSYMIGKGIQFGYIDTGETYVFLHIPDDPSCVYYSICVPSLDVQDDDETRLHRTAVAQAFAFVLQAIRSPPPCQAWHDAAEHLDTWAVEYEDVLRSIPATDRKPRRETPYKAQRWKGFVRSPIRTRSRCLPPQDGAQPPTDDSEDDDDDESPSPTPNPTVGRSGLTTSTDVGSSEMQEHDGSAASQEGTIVRPNIQDRPYCTHECLRGLAFGGSMDEKCLNLANHGNMHITLREFFRLAKVQLAVDRGKDADCVPLYLSGSRGSLFKFRLSSHGYTLVAKGVEAMDTKHLRYESKIYSHLQDLQGKFVPVCLGVVHLIKPYYYDSGVYEDFMFLSYGGRPVLKGLEEVNADIANEIVTALGRLHQHGVLHHDAEPRNVLYDKRTGRCMIVDLMLAEFHGRQPLGPINANGRNRKRKWAPRKHEKDVFAIEAQSLRASLTQ</sequence>
<feature type="region of interest" description="Disordered" evidence="1">
    <location>
        <begin position="400"/>
        <end position="466"/>
    </location>
</feature>